<dbReference type="InterPro" id="IPR011009">
    <property type="entry name" value="Kinase-like_dom_sf"/>
</dbReference>
<proteinExistence type="predicted"/>
<evidence type="ECO:0000313" key="2">
    <source>
        <dbReference type="Proteomes" id="UP000188268"/>
    </source>
</evidence>
<accession>A0A1R3G4C2</accession>
<dbReference type="OrthoDB" id="1747506at2759"/>
<reference evidence="1 2" key="1">
    <citation type="submission" date="2013-09" db="EMBL/GenBank/DDBJ databases">
        <title>Corchorus capsularis genome sequencing.</title>
        <authorList>
            <person name="Alam M."/>
            <person name="Haque M.S."/>
            <person name="Islam M.S."/>
            <person name="Emdad E.M."/>
            <person name="Islam M.M."/>
            <person name="Ahmed B."/>
            <person name="Halim A."/>
            <person name="Hossen Q.M.M."/>
            <person name="Hossain M.Z."/>
            <person name="Ahmed R."/>
            <person name="Khan M.M."/>
            <person name="Islam R."/>
            <person name="Rashid M.M."/>
            <person name="Khan S.A."/>
            <person name="Rahman M.S."/>
            <person name="Alam M."/>
        </authorList>
    </citation>
    <scope>NUCLEOTIDE SEQUENCE [LARGE SCALE GENOMIC DNA]</scope>
    <source>
        <strain evidence="2">cv. CVL-1</strain>
        <tissue evidence="1">Whole seedling</tissue>
    </source>
</reference>
<dbReference type="AlphaFoldDB" id="A0A1R3G4C2"/>
<evidence type="ECO:0008006" key="3">
    <source>
        <dbReference type="Google" id="ProtNLM"/>
    </source>
</evidence>
<evidence type="ECO:0000313" key="1">
    <source>
        <dbReference type="EMBL" id="OMO52925.1"/>
    </source>
</evidence>
<dbReference type="Gramene" id="OMO52925">
    <property type="protein sequence ID" value="OMO52925"/>
    <property type="gene ID" value="CCACVL1_29008"/>
</dbReference>
<gene>
    <name evidence="1" type="ORF">CCACVL1_29008</name>
</gene>
<protein>
    <recommendedName>
        <fullName evidence="3">Protein kinase domain-containing protein</fullName>
    </recommendedName>
</protein>
<dbReference type="EMBL" id="AWWV01015374">
    <property type="protein sequence ID" value="OMO52925.1"/>
    <property type="molecule type" value="Genomic_DNA"/>
</dbReference>
<comment type="caution">
    <text evidence="1">The sequence shown here is derived from an EMBL/GenBank/DDBJ whole genome shotgun (WGS) entry which is preliminary data.</text>
</comment>
<dbReference type="Proteomes" id="UP000188268">
    <property type="component" value="Unassembled WGS sequence"/>
</dbReference>
<organism evidence="1 2">
    <name type="scientific">Corchorus capsularis</name>
    <name type="common">Jute</name>
    <dbReference type="NCBI Taxonomy" id="210143"/>
    <lineage>
        <taxon>Eukaryota</taxon>
        <taxon>Viridiplantae</taxon>
        <taxon>Streptophyta</taxon>
        <taxon>Embryophyta</taxon>
        <taxon>Tracheophyta</taxon>
        <taxon>Spermatophyta</taxon>
        <taxon>Magnoliopsida</taxon>
        <taxon>eudicotyledons</taxon>
        <taxon>Gunneridae</taxon>
        <taxon>Pentapetalae</taxon>
        <taxon>rosids</taxon>
        <taxon>malvids</taxon>
        <taxon>Malvales</taxon>
        <taxon>Malvaceae</taxon>
        <taxon>Grewioideae</taxon>
        <taxon>Apeibeae</taxon>
        <taxon>Corchorus</taxon>
    </lineage>
</organism>
<keyword evidence="2" id="KW-1185">Reference proteome</keyword>
<dbReference type="SUPFAM" id="SSF56112">
    <property type="entry name" value="Protein kinase-like (PK-like)"/>
    <property type="match status" value="1"/>
</dbReference>
<sequence>MSIIHNDIKLDNIMLDEELHSFSFGVLMLQLIMRKIRPVSENPFTLSTIKDWARDEHAKRRHAVVKELLLDGCSKSNARSITEVAIRCTGDLKTRQRIEHIVQALETLEYAGPCGGGLLSCVPCISQARIR</sequence>
<name>A0A1R3G4C2_COCAP</name>